<dbReference type="Proteomes" id="UP001142444">
    <property type="component" value="Unassembled WGS sequence"/>
</dbReference>
<feature type="transmembrane region" description="Helical" evidence="8">
    <location>
        <begin position="131"/>
        <end position="150"/>
    </location>
</feature>
<dbReference type="GO" id="GO:0055085">
    <property type="term" value="P:transmembrane transport"/>
    <property type="evidence" value="ECO:0007669"/>
    <property type="project" value="InterPro"/>
</dbReference>
<evidence type="ECO:0000256" key="4">
    <source>
        <dbReference type="ARBA" id="ARBA00022475"/>
    </source>
</evidence>
<dbReference type="InterPro" id="IPR038770">
    <property type="entry name" value="Na+/solute_symporter_sf"/>
</dbReference>
<evidence type="ECO:0000256" key="5">
    <source>
        <dbReference type="ARBA" id="ARBA00022692"/>
    </source>
</evidence>
<feature type="transmembrane region" description="Helical" evidence="8">
    <location>
        <begin position="6"/>
        <end position="24"/>
    </location>
</feature>
<keyword evidence="6 8" id="KW-1133">Transmembrane helix</keyword>
<reference evidence="9" key="2">
    <citation type="journal article" date="2023" name="Pathogens">
        <title>Pathological Features and Genomic Characterization of an Actinobacillus equuli subsp. equuli Bearing Unique Virulence-Associated Genes from an Adult Horse with Pleuropneumonia.</title>
        <authorList>
            <person name="Kamali M."/>
            <person name="Carossino M."/>
            <person name="Del Piero F."/>
            <person name="Peak L."/>
            <person name="Mitchell M.S."/>
            <person name="Willette J."/>
            <person name="Baker R."/>
            <person name="Li F."/>
            <person name="Kenez A."/>
            <person name="Balasuriya U.B.R."/>
            <person name="Go Y.Y."/>
        </authorList>
    </citation>
    <scope>NUCLEOTIDE SEQUENCE</scope>
    <source>
        <strain evidence="9">4524</strain>
    </source>
</reference>
<evidence type="ECO:0000256" key="7">
    <source>
        <dbReference type="ARBA" id="ARBA00023136"/>
    </source>
</evidence>
<reference evidence="9" key="1">
    <citation type="submission" date="2022-11" db="EMBL/GenBank/DDBJ databases">
        <authorList>
            <person name="Kamali M."/>
            <person name="Peak L."/>
            <person name="Go Y.Y."/>
            <person name="Balasuriya U.B.R."/>
            <person name="Carossino M."/>
        </authorList>
    </citation>
    <scope>NUCLEOTIDE SEQUENCE</scope>
    <source>
        <strain evidence="9">4524</strain>
    </source>
</reference>
<feature type="transmembrane region" description="Helical" evidence="8">
    <location>
        <begin position="195"/>
        <end position="215"/>
    </location>
</feature>
<comment type="similarity">
    <text evidence="2">Belongs to the auxin efflux carrier (TC 2.A.69) family.</text>
</comment>
<evidence type="ECO:0000313" key="9">
    <source>
        <dbReference type="EMBL" id="MDE8033705.1"/>
    </source>
</evidence>
<name>A0A9X4JCP8_ACTEU</name>
<comment type="subcellular location">
    <subcellularLocation>
        <location evidence="1">Cell membrane</location>
        <topology evidence="1">Multi-pass membrane protein</topology>
    </subcellularLocation>
</comment>
<evidence type="ECO:0000256" key="1">
    <source>
        <dbReference type="ARBA" id="ARBA00004651"/>
    </source>
</evidence>
<feature type="transmembrane region" description="Helical" evidence="8">
    <location>
        <begin position="64"/>
        <end position="85"/>
    </location>
</feature>
<feature type="transmembrane region" description="Helical" evidence="8">
    <location>
        <begin position="298"/>
        <end position="318"/>
    </location>
</feature>
<organism evidence="9 10">
    <name type="scientific">Actinobacillus equuli subsp. equuli</name>
    <dbReference type="NCBI Taxonomy" id="202947"/>
    <lineage>
        <taxon>Bacteria</taxon>
        <taxon>Pseudomonadati</taxon>
        <taxon>Pseudomonadota</taxon>
        <taxon>Gammaproteobacteria</taxon>
        <taxon>Pasteurellales</taxon>
        <taxon>Pasteurellaceae</taxon>
        <taxon>Actinobacillus</taxon>
    </lineage>
</organism>
<dbReference type="RefSeq" id="WP_275217034.1">
    <property type="nucleotide sequence ID" value="NZ_JAPHVQ010000001.1"/>
</dbReference>
<evidence type="ECO:0000256" key="2">
    <source>
        <dbReference type="ARBA" id="ARBA00010145"/>
    </source>
</evidence>
<evidence type="ECO:0000256" key="8">
    <source>
        <dbReference type="SAM" id="Phobius"/>
    </source>
</evidence>
<keyword evidence="7 8" id="KW-0472">Membrane</keyword>
<dbReference type="GO" id="GO:0005886">
    <property type="term" value="C:plasma membrane"/>
    <property type="evidence" value="ECO:0007669"/>
    <property type="project" value="UniProtKB-SubCell"/>
</dbReference>
<feature type="transmembrane region" description="Helical" evidence="8">
    <location>
        <begin position="36"/>
        <end position="58"/>
    </location>
</feature>
<feature type="transmembrane region" description="Helical" evidence="8">
    <location>
        <begin position="236"/>
        <end position="255"/>
    </location>
</feature>
<evidence type="ECO:0000256" key="6">
    <source>
        <dbReference type="ARBA" id="ARBA00022989"/>
    </source>
</evidence>
<keyword evidence="4" id="KW-1003">Cell membrane</keyword>
<evidence type="ECO:0000313" key="10">
    <source>
        <dbReference type="Proteomes" id="UP001142444"/>
    </source>
</evidence>
<dbReference type="EMBL" id="JAPHVQ010000001">
    <property type="protein sequence ID" value="MDE8033705.1"/>
    <property type="molecule type" value="Genomic_DNA"/>
</dbReference>
<keyword evidence="10" id="KW-1185">Reference proteome</keyword>
<protein>
    <submittedName>
        <fullName evidence="9">AEC family transporter</fullName>
    </submittedName>
</protein>
<gene>
    <name evidence="9" type="ORF">OQ257_00760</name>
</gene>
<dbReference type="PANTHER" id="PTHR36838:SF4">
    <property type="entry name" value="AUXIN EFFLUX CARRIER FAMILY PROTEIN"/>
    <property type="match status" value="1"/>
</dbReference>
<proteinExistence type="inferred from homology"/>
<sequence length="324" mass="35262">MFLEALQFSISTTLPTILLMFAGISLRRKKYIDDHFCNMASKSLFNFAIPTLLFLNMQKGELNYAANIPLILTAIIGTLTIYLVAEWWAGKYIADKPFRAVFTQGTFRSNIAILGLALIMNAYGSEAMATASIYVAVSVILFNTLAVITLTKAFSDGKPKLCKLFISILKNPLIIGLVLGLIFNELKLELPTPLLKTGQAIGGLTLPLALICTGASIDFKQLRKFKKGEDSTTNRLVLLSASIRLFVAPVFLFSLGKWVFDLSPMELGIVFLSTSAPTAAATYAMIRNYGGDAVSTANLIGITTVGSMFTSSFGLLILRQLGWV</sequence>
<comment type="caution">
    <text evidence="9">The sequence shown here is derived from an EMBL/GenBank/DDBJ whole genome shotgun (WGS) entry which is preliminary data.</text>
</comment>
<dbReference type="InterPro" id="IPR004776">
    <property type="entry name" value="Mem_transp_PIN-like"/>
</dbReference>
<evidence type="ECO:0000256" key="3">
    <source>
        <dbReference type="ARBA" id="ARBA00022448"/>
    </source>
</evidence>
<dbReference type="Pfam" id="PF03547">
    <property type="entry name" value="Mem_trans"/>
    <property type="match status" value="1"/>
</dbReference>
<keyword evidence="5 8" id="KW-0812">Transmembrane</keyword>
<dbReference type="PANTHER" id="PTHR36838">
    <property type="entry name" value="AUXIN EFFLUX CARRIER FAMILY PROTEIN"/>
    <property type="match status" value="1"/>
</dbReference>
<feature type="transmembrane region" description="Helical" evidence="8">
    <location>
        <begin position="162"/>
        <end position="183"/>
    </location>
</feature>
<feature type="transmembrane region" description="Helical" evidence="8">
    <location>
        <begin position="106"/>
        <end position="125"/>
    </location>
</feature>
<accession>A0A9X4JCP8</accession>
<dbReference type="AlphaFoldDB" id="A0A9X4JCP8"/>
<feature type="transmembrane region" description="Helical" evidence="8">
    <location>
        <begin position="267"/>
        <end position="286"/>
    </location>
</feature>
<keyword evidence="3" id="KW-0813">Transport</keyword>
<dbReference type="Gene3D" id="1.20.1530.20">
    <property type="match status" value="1"/>
</dbReference>